<organism evidence="1 2">
    <name type="scientific">Kurthia populi</name>
    <dbReference type="NCBI Taxonomy" id="1562132"/>
    <lineage>
        <taxon>Bacteria</taxon>
        <taxon>Bacillati</taxon>
        <taxon>Bacillota</taxon>
        <taxon>Bacilli</taxon>
        <taxon>Bacillales</taxon>
        <taxon>Caryophanaceae</taxon>
        <taxon>Kurthia</taxon>
    </lineage>
</organism>
<dbReference type="EMBL" id="JBHUOR010000129">
    <property type="protein sequence ID" value="MFD2869845.1"/>
    <property type="molecule type" value="Genomic_DNA"/>
</dbReference>
<dbReference type="Proteomes" id="UP001597568">
    <property type="component" value="Unassembled WGS sequence"/>
</dbReference>
<dbReference type="SUPFAM" id="SSF88659">
    <property type="entry name" value="Sigma3 and sigma4 domains of RNA polymerase sigma factors"/>
    <property type="match status" value="1"/>
</dbReference>
<gene>
    <name evidence="1" type="ORF">ACFSY7_15235</name>
</gene>
<name>A0ABW5Y3K4_9BACL</name>
<dbReference type="InterPro" id="IPR013324">
    <property type="entry name" value="RNA_pol_sigma_r3/r4-like"/>
</dbReference>
<sequence>MNDLIQEYKRTLKDTKTLLPIRKTKLLRAKQVQDMEEIKRLENEIKTINSWISNLQYVIQWLRTGRQPGTTRGVERRAVYEREIPMEPYLMQYYVKHIMPIPDNSDEQIENTNEKENMINELLSILNKDEKEILMMAANNISLRKISLLTNKPKSTVENILKRCKEKITDEGWMIV</sequence>
<keyword evidence="2" id="KW-1185">Reference proteome</keyword>
<protein>
    <submittedName>
        <fullName evidence="1">Uncharacterized protein</fullName>
    </submittedName>
</protein>
<evidence type="ECO:0000313" key="2">
    <source>
        <dbReference type="Proteomes" id="UP001597568"/>
    </source>
</evidence>
<comment type="caution">
    <text evidence="1">The sequence shown here is derived from an EMBL/GenBank/DDBJ whole genome shotgun (WGS) entry which is preliminary data.</text>
</comment>
<proteinExistence type="predicted"/>
<evidence type="ECO:0000313" key="1">
    <source>
        <dbReference type="EMBL" id="MFD2869845.1"/>
    </source>
</evidence>
<dbReference type="RefSeq" id="WP_380148470.1">
    <property type="nucleotide sequence ID" value="NZ_JBHUOR010000129.1"/>
</dbReference>
<reference evidence="2" key="1">
    <citation type="journal article" date="2019" name="Int. J. Syst. Evol. Microbiol.">
        <title>The Global Catalogue of Microorganisms (GCM) 10K type strain sequencing project: providing services to taxonomists for standard genome sequencing and annotation.</title>
        <authorList>
            <consortium name="The Broad Institute Genomics Platform"/>
            <consortium name="The Broad Institute Genome Sequencing Center for Infectious Disease"/>
            <person name="Wu L."/>
            <person name="Ma J."/>
        </authorList>
    </citation>
    <scope>NUCLEOTIDE SEQUENCE [LARGE SCALE GENOMIC DNA]</scope>
    <source>
        <strain evidence="2">KCTC 33522</strain>
    </source>
</reference>
<accession>A0ABW5Y3K4</accession>